<evidence type="ECO:0000313" key="14">
    <source>
        <dbReference type="EMBL" id="PNU01047.1"/>
    </source>
</evidence>
<dbReference type="PANTHER" id="PTHR12358">
    <property type="entry name" value="SPHINGOSINE KINASE"/>
    <property type="match status" value="1"/>
</dbReference>
<dbReference type="InterPro" id="IPR050187">
    <property type="entry name" value="Lipid_Phosphate_FormReg"/>
</dbReference>
<evidence type="ECO:0000256" key="2">
    <source>
        <dbReference type="ARBA" id="ARBA00005983"/>
    </source>
</evidence>
<dbReference type="GO" id="GO:0005524">
    <property type="term" value="F:ATP binding"/>
    <property type="evidence" value="ECO:0007669"/>
    <property type="project" value="UniProtKB-KW"/>
</dbReference>
<evidence type="ECO:0000256" key="7">
    <source>
        <dbReference type="ARBA" id="ARBA00022777"/>
    </source>
</evidence>
<dbReference type="AlphaFoldDB" id="A0A2K2FKS3"/>
<dbReference type="InterPro" id="IPR001206">
    <property type="entry name" value="Diacylglycerol_kinase_cat_dom"/>
</dbReference>
<dbReference type="PROSITE" id="PS50146">
    <property type="entry name" value="DAGK"/>
    <property type="match status" value="1"/>
</dbReference>
<dbReference type="Gene3D" id="3.40.50.10330">
    <property type="entry name" value="Probable inorganic polyphosphate/atp-NAD kinase, domain 1"/>
    <property type="match status" value="1"/>
</dbReference>
<dbReference type="OrthoDB" id="142078at2"/>
<evidence type="ECO:0000256" key="6">
    <source>
        <dbReference type="ARBA" id="ARBA00022741"/>
    </source>
</evidence>
<organism evidence="14 15">
    <name type="scientific">Clostridium thermosuccinogenes</name>
    <dbReference type="NCBI Taxonomy" id="84032"/>
    <lineage>
        <taxon>Bacteria</taxon>
        <taxon>Bacillati</taxon>
        <taxon>Bacillota</taxon>
        <taxon>Clostridia</taxon>
        <taxon>Eubacteriales</taxon>
        <taxon>Clostridiaceae</taxon>
        <taxon>Clostridium</taxon>
    </lineage>
</organism>
<evidence type="ECO:0000256" key="8">
    <source>
        <dbReference type="ARBA" id="ARBA00022840"/>
    </source>
</evidence>
<evidence type="ECO:0000256" key="4">
    <source>
        <dbReference type="ARBA" id="ARBA00022679"/>
    </source>
</evidence>
<keyword evidence="3" id="KW-0444">Lipid biosynthesis</keyword>
<dbReference type="Gene3D" id="2.60.200.40">
    <property type="match status" value="1"/>
</dbReference>
<name>A0A2K2FKS3_9CLOT</name>
<keyword evidence="15" id="KW-1185">Reference proteome</keyword>
<dbReference type="InterPro" id="IPR005218">
    <property type="entry name" value="Diacylglycerol/lipid_kinase"/>
</dbReference>
<keyword evidence="10" id="KW-0443">Lipid metabolism</keyword>
<keyword evidence="5" id="KW-0479">Metal-binding</keyword>
<sequence>MKKAILIYNPMSGDHSADKNLDYIIKRFQNENILLQPYRIFSNETEILEDVLKQEDYVCAVVSGGDGTLNYSINALMKNDIRIPVGVIPSGTSNDFARCINMPHEIDKCMDVILGGNTIDVDVGLINDKQYFLTTCAGGIFVDVSFNTHNELKKNFGTFAYYLKAISEVTNIRSFPIKIETETQSFEEEILLFIILNGKHAAGFTNLLEIADYSDGIMDIIMLKNCSHLDMATVFFNVLSGNHINNKNVISLRARKCIIKGGSSINLSVDGEKGDSLPIEVKFIQRALKVFIR</sequence>
<keyword evidence="12" id="KW-1208">Phospholipid metabolism</keyword>
<keyword evidence="8" id="KW-0067">ATP-binding</keyword>
<dbReference type="Proteomes" id="UP000236151">
    <property type="component" value="Unassembled WGS sequence"/>
</dbReference>
<gene>
    <name evidence="14" type="ORF">CDQ84_02650</name>
</gene>
<dbReference type="GO" id="GO:0004143">
    <property type="term" value="F:ATP-dependent diacylglycerol kinase activity"/>
    <property type="evidence" value="ECO:0007669"/>
    <property type="project" value="TreeGrafter"/>
</dbReference>
<keyword evidence="11" id="KW-0594">Phospholipid biosynthesis</keyword>
<dbReference type="NCBIfam" id="TIGR00147">
    <property type="entry name" value="YegS/Rv2252/BmrU family lipid kinase"/>
    <property type="match status" value="1"/>
</dbReference>
<dbReference type="EMBL" id="NIOJ01000004">
    <property type="protein sequence ID" value="PNU01047.1"/>
    <property type="molecule type" value="Genomic_DNA"/>
</dbReference>
<comment type="cofactor">
    <cofactor evidence="1">
        <name>Mg(2+)</name>
        <dbReference type="ChEBI" id="CHEBI:18420"/>
    </cofactor>
</comment>
<dbReference type="GO" id="GO:0008654">
    <property type="term" value="P:phospholipid biosynthetic process"/>
    <property type="evidence" value="ECO:0007669"/>
    <property type="project" value="UniProtKB-KW"/>
</dbReference>
<keyword evidence="9" id="KW-0460">Magnesium</keyword>
<evidence type="ECO:0000256" key="1">
    <source>
        <dbReference type="ARBA" id="ARBA00001946"/>
    </source>
</evidence>
<accession>A0A2K2FKS3</accession>
<protein>
    <submittedName>
        <fullName evidence="14">Lipid kinase</fullName>
    </submittedName>
</protein>
<dbReference type="Pfam" id="PF00781">
    <property type="entry name" value="DAGK_cat"/>
    <property type="match status" value="1"/>
</dbReference>
<proteinExistence type="inferred from homology"/>
<evidence type="ECO:0000256" key="10">
    <source>
        <dbReference type="ARBA" id="ARBA00023098"/>
    </source>
</evidence>
<dbReference type="InterPro" id="IPR045540">
    <property type="entry name" value="YegS/DAGK_C"/>
</dbReference>
<dbReference type="PANTHER" id="PTHR12358:SF106">
    <property type="entry name" value="LIPID KINASE YEGS"/>
    <property type="match status" value="1"/>
</dbReference>
<dbReference type="Pfam" id="PF19279">
    <property type="entry name" value="YegS_C"/>
    <property type="match status" value="1"/>
</dbReference>
<evidence type="ECO:0000256" key="3">
    <source>
        <dbReference type="ARBA" id="ARBA00022516"/>
    </source>
</evidence>
<comment type="caution">
    <text evidence="14">The sequence shown here is derived from an EMBL/GenBank/DDBJ whole genome shotgun (WGS) entry which is preliminary data.</text>
</comment>
<evidence type="ECO:0000313" key="15">
    <source>
        <dbReference type="Proteomes" id="UP000236151"/>
    </source>
</evidence>
<dbReference type="KEGG" id="cthd:CDO33_05675"/>
<dbReference type="RefSeq" id="WP_103080175.1">
    <property type="nucleotide sequence ID" value="NZ_CP021850.1"/>
</dbReference>
<keyword evidence="7 14" id="KW-0418">Kinase</keyword>
<reference evidence="14 15" key="1">
    <citation type="submission" date="2017-06" db="EMBL/GenBank/DDBJ databases">
        <title>Investigating the central metabolism of Clostridium thermosuccinogenes.</title>
        <authorList>
            <person name="Koendjbiharie J.G."/>
            <person name="van Kranenburg R."/>
        </authorList>
    </citation>
    <scope>NUCLEOTIDE SEQUENCE [LARGE SCALE GENOMIC DNA]</scope>
    <source>
        <strain evidence="14 15">DSM 5806</strain>
    </source>
</reference>
<dbReference type="GO" id="GO:0046872">
    <property type="term" value="F:metal ion binding"/>
    <property type="evidence" value="ECO:0007669"/>
    <property type="project" value="UniProtKB-KW"/>
</dbReference>
<keyword evidence="6" id="KW-0547">Nucleotide-binding</keyword>
<evidence type="ECO:0000256" key="5">
    <source>
        <dbReference type="ARBA" id="ARBA00022723"/>
    </source>
</evidence>
<dbReference type="InterPro" id="IPR016064">
    <property type="entry name" value="NAD/diacylglycerol_kinase_sf"/>
</dbReference>
<dbReference type="NCBIfam" id="NF009605">
    <property type="entry name" value="PRK13059.1"/>
    <property type="match status" value="1"/>
</dbReference>
<keyword evidence="4" id="KW-0808">Transferase</keyword>
<feature type="domain" description="DAGKc" evidence="13">
    <location>
        <begin position="1"/>
        <end position="130"/>
    </location>
</feature>
<evidence type="ECO:0000256" key="12">
    <source>
        <dbReference type="ARBA" id="ARBA00023264"/>
    </source>
</evidence>
<dbReference type="SUPFAM" id="SSF111331">
    <property type="entry name" value="NAD kinase/diacylglycerol kinase-like"/>
    <property type="match status" value="1"/>
</dbReference>
<evidence type="ECO:0000259" key="13">
    <source>
        <dbReference type="PROSITE" id="PS50146"/>
    </source>
</evidence>
<evidence type="ECO:0000256" key="11">
    <source>
        <dbReference type="ARBA" id="ARBA00023209"/>
    </source>
</evidence>
<dbReference type="SMART" id="SM00046">
    <property type="entry name" value="DAGKc"/>
    <property type="match status" value="1"/>
</dbReference>
<dbReference type="GO" id="GO:0005886">
    <property type="term" value="C:plasma membrane"/>
    <property type="evidence" value="ECO:0007669"/>
    <property type="project" value="TreeGrafter"/>
</dbReference>
<evidence type="ECO:0000256" key="9">
    <source>
        <dbReference type="ARBA" id="ARBA00022842"/>
    </source>
</evidence>
<dbReference type="InterPro" id="IPR017438">
    <property type="entry name" value="ATP-NAD_kinase_N"/>
</dbReference>
<comment type="similarity">
    <text evidence="2">Belongs to the diacylglycerol/lipid kinase family.</text>
</comment>